<keyword evidence="7" id="KW-1185">Reference proteome</keyword>
<dbReference type="PROSITE" id="PS50923">
    <property type="entry name" value="SUSHI"/>
    <property type="match status" value="2"/>
</dbReference>
<dbReference type="SUPFAM" id="SSF57535">
    <property type="entry name" value="Complement control module/SCR domain"/>
    <property type="match status" value="1"/>
</dbReference>
<dbReference type="PROSITE" id="PS50240">
    <property type="entry name" value="TRYPSIN_DOM"/>
    <property type="match status" value="1"/>
</dbReference>
<dbReference type="PRINTS" id="PR00261">
    <property type="entry name" value="LDLRECEPTOR"/>
</dbReference>
<feature type="disulfide bond" evidence="2">
    <location>
        <begin position="92"/>
        <end position="110"/>
    </location>
</feature>
<dbReference type="InterPro" id="IPR036055">
    <property type="entry name" value="LDL_receptor-like_sf"/>
</dbReference>
<dbReference type="SUPFAM" id="SSF50494">
    <property type="entry name" value="Trypsin-like serine proteases"/>
    <property type="match status" value="1"/>
</dbReference>
<feature type="disulfide bond" evidence="2">
    <location>
        <begin position="6"/>
        <end position="24"/>
    </location>
</feature>
<dbReference type="InterPro" id="IPR043504">
    <property type="entry name" value="Peptidase_S1_PA_chymotrypsin"/>
</dbReference>
<dbReference type="Proteomes" id="UP001233999">
    <property type="component" value="Unassembled WGS sequence"/>
</dbReference>
<dbReference type="GO" id="GO:0004252">
    <property type="term" value="F:serine-type endopeptidase activity"/>
    <property type="evidence" value="ECO:0007669"/>
    <property type="project" value="InterPro"/>
</dbReference>
<dbReference type="InterPro" id="IPR001254">
    <property type="entry name" value="Trypsin_dom"/>
</dbReference>
<feature type="disulfide bond" evidence="2">
    <location>
        <begin position="40"/>
        <end position="52"/>
    </location>
</feature>
<dbReference type="PROSITE" id="PS01209">
    <property type="entry name" value="LDLRA_1"/>
    <property type="match status" value="4"/>
</dbReference>
<name>A0AAD7ZNV2_DIPPU</name>
<dbReference type="Pfam" id="PF00089">
    <property type="entry name" value="Trypsin"/>
    <property type="match status" value="1"/>
</dbReference>
<evidence type="ECO:0000256" key="2">
    <source>
        <dbReference type="PROSITE-ProRule" id="PRU00124"/>
    </source>
</evidence>
<accession>A0AAD7ZNV2</accession>
<dbReference type="EMBL" id="JASPKZ010007527">
    <property type="protein sequence ID" value="KAJ9583786.1"/>
    <property type="molecule type" value="Genomic_DNA"/>
</dbReference>
<dbReference type="InterPro" id="IPR023415">
    <property type="entry name" value="LDLR_class-A_CS"/>
</dbReference>
<comment type="caution">
    <text evidence="3">Lacks conserved residue(s) required for the propagation of feature annotation.</text>
</comment>
<proteinExistence type="predicted"/>
<sequence length="579" mass="64266">STEFKCTSGQCIDETAVCDGPRDCTDGSDEVFSLCSSFRCPSIAFQCGYGACVDRTSLCDGVSNCADGSDEQHFSCTKPTTHGNFSSDEYRCDSGRCIDGTLLCDGLKDCDDGSDETYSHCNNFRCPPFTFRCSYGACIDRNGRCDGRPQCADSSDEDPTLCGTAVKTLCKLPNQPQHGSFKILNCPPGDNSALCQKVPGTDVPDYNFLQFECNPGYNLAGKSQNPCFNGAWSNPHPTCEPLHCPKLTAVSVEFKCSLNNKKVDCGEPMAPGTEAQLSCKQFYQKVNEPGYTRLICQPSGNWDKPVFTCVPECGKKIAKGQAFISGGNKSEVGEFPWNIGVYREDKGKMMQICAGSLVNPDTVISAAHCFWNESYNRAVDISRIEVAAGKYYRDWNVEDSEIQKRKLTEVIIHDEYRGRNAHYSSDIAILKLDKAVELKWAVLPVCLDLNNEYERFQLYNGSLGNITGWGITDNDEPSKVLITAQLPFVDFNTCWDALPENFKDFFTKDKFCAGYTNGTSVCPGDSGGGLTFRYGERYYLRGIVNVGRESENGKKCFTRQYTLFIKVSKFLTWIQQYVR</sequence>
<dbReference type="Gene3D" id="2.10.70.10">
    <property type="entry name" value="Complement Module, domain 1"/>
    <property type="match status" value="2"/>
</dbReference>
<dbReference type="InterPro" id="IPR009003">
    <property type="entry name" value="Peptidase_S1_PA"/>
</dbReference>
<organism evidence="6 7">
    <name type="scientific">Diploptera punctata</name>
    <name type="common">Pacific beetle cockroach</name>
    <dbReference type="NCBI Taxonomy" id="6984"/>
    <lineage>
        <taxon>Eukaryota</taxon>
        <taxon>Metazoa</taxon>
        <taxon>Ecdysozoa</taxon>
        <taxon>Arthropoda</taxon>
        <taxon>Hexapoda</taxon>
        <taxon>Insecta</taxon>
        <taxon>Pterygota</taxon>
        <taxon>Neoptera</taxon>
        <taxon>Polyneoptera</taxon>
        <taxon>Dictyoptera</taxon>
        <taxon>Blattodea</taxon>
        <taxon>Blaberoidea</taxon>
        <taxon>Blaberidae</taxon>
        <taxon>Diplopterinae</taxon>
        <taxon>Diploptera</taxon>
    </lineage>
</organism>
<evidence type="ECO:0000259" key="5">
    <source>
        <dbReference type="PROSITE" id="PS50923"/>
    </source>
</evidence>
<dbReference type="AlphaFoldDB" id="A0AAD7ZNV2"/>
<dbReference type="PANTHER" id="PTHR24252:SF7">
    <property type="entry name" value="HYALIN"/>
    <property type="match status" value="1"/>
</dbReference>
<keyword evidence="1 2" id="KW-1015">Disulfide bond</keyword>
<dbReference type="SUPFAM" id="SSF57424">
    <property type="entry name" value="LDL receptor-like module"/>
    <property type="match status" value="4"/>
</dbReference>
<dbReference type="Gene3D" id="4.10.400.10">
    <property type="entry name" value="Low-density Lipoprotein Receptor"/>
    <property type="match status" value="4"/>
</dbReference>
<dbReference type="CDD" id="cd00112">
    <property type="entry name" value="LDLa"/>
    <property type="match status" value="4"/>
</dbReference>
<feature type="non-terminal residue" evidence="6">
    <location>
        <position position="579"/>
    </location>
</feature>
<feature type="disulfide bond" evidence="2">
    <location>
        <begin position="126"/>
        <end position="138"/>
    </location>
</feature>
<evidence type="ECO:0000256" key="1">
    <source>
        <dbReference type="ARBA" id="ARBA00023157"/>
    </source>
</evidence>
<gene>
    <name evidence="6" type="ORF">L9F63_021876</name>
</gene>
<dbReference type="SMART" id="SM00020">
    <property type="entry name" value="Tryp_SPc"/>
    <property type="match status" value="1"/>
</dbReference>
<feature type="domain" description="Peptidase S1" evidence="4">
    <location>
        <begin position="324"/>
        <end position="579"/>
    </location>
</feature>
<feature type="domain" description="Sushi" evidence="5">
    <location>
        <begin position="254"/>
        <end position="311"/>
    </location>
</feature>
<dbReference type="InterPro" id="IPR002172">
    <property type="entry name" value="LDrepeatLR_classA_rpt"/>
</dbReference>
<dbReference type="PROSITE" id="PS00134">
    <property type="entry name" value="TRYPSIN_HIS"/>
    <property type="match status" value="1"/>
</dbReference>
<dbReference type="CDD" id="cd00190">
    <property type="entry name" value="Tryp_SPc"/>
    <property type="match status" value="1"/>
</dbReference>
<dbReference type="Pfam" id="PF00084">
    <property type="entry name" value="Sushi"/>
    <property type="match status" value="2"/>
</dbReference>
<feature type="domain" description="Sushi" evidence="5">
    <location>
        <begin position="184"/>
        <end position="241"/>
    </location>
</feature>
<reference evidence="6" key="2">
    <citation type="submission" date="2023-05" db="EMBL/GenBank/DDBJ databases">
        <authorList>
            <person name="Fouks B."/>
        </authorList>
    </citation>
    <scope>NUCLEOTIDE SEQUENCE</scope>
    <source>
        <strain evidence="6">Stay&amp;Tobe</strain>
        <tissue evidence="6">Testes</tissue>
    </source>
</reference>
<dbReference type="PROSITE" id="PS50068">
    <property type="entry name" value="LDLRA_2"/>
    <property type="match status" value="4"/>
</dbReference>
<dbReference type="InterPro" id="IPR018114">
    <property type="entry name" value="TRYPSIN_HIS"/>
</dbReference>
<protein>
    <submittedName>
        <fullName evidence="6">Uncharacterized protein</fullName>
    </submittedName>
</protein>
<feature type="disulfide bond" evidence="2">
    <location>
        <begin position="133"/>
        <end position="151"/>
    </location>
</feature>
<dbReference type="InterPro" id="IPR035976">
    <property type="entry name" value="Sushi/SCR/CCP_sf"/>
</dbReference>
<dbReference type="Pfam" id="PF00057">
    <property type="entry name" value="Ldl_recept_a"/>
    <property type="match status" value="4"/>
</dbReference>
<dbReference type="SMART" id="SM00192">
    <property type="entry name" value="LDLa"/>
    <property type="match status" value="4"/>
</dbReference>
<evidence type="ECO:0000313" key="7">
    <source>
        <dbReference type="Proteomes" id="UP001233999"/>
    </source>
</evidence>
<dbReference type="CDD" id="cd00033">
    <property type="entry name" value="CCP"/>
    <property type="match status" value="1"/>
</dbReference>
<evidence type="ECO:0000259" key="4">
    <source>
        <dbReference type="PROSITE" id="PS50240"/>
    </source>
</evidence>
<reference evidence="6" key="1">
    <citation type="journal article" date="2023" name="IScience">
        <title>Live-bearing cockroach genome reveals convergent evolutionary mechanisms linked to viviparity in insects and beyond.</title>
        <authorList>
            <person name="Fouks B."/>
            <person name="Harrison M.C."/>
            <person name="Mikhailova A.A."/>
            <person name="Marchal E."/>
            <person name="English S."/>
            <person name="Carruthers M."/>
            <person name="Jennings E.C."/>
            <person name="Chiamaka E.L."/>
            <person name="Frigard R.A."/>
            <person name="Pippel M."/>
            <person name="Attardo G.M."/>
            <person name="Benoit J.B."/>
            <person name="Bornberg-Bauer E."/>
            <person name="Tobe S.S."/>
        </authorList>
    </citation>
    <scope>NUCLEOTIDE SEQUENCE</scope>
    <source>
        <strain evidence="6">Stay&amp;Tobe</strain>
    </source>
</reference>
<dbReference type="InterPro" id="IPR000436">
    <property type="entry name" value="Sushi_SCR_CCP_dom"/>
</dbReference>
<dbReference type="PANTHER" id="PTHR24252">
    <property type="entry name" value="ACROSIN-RELATED"/>
    <property type="match status" value="1"/>
</dbReference>
<dbReference type="GO" id="GO:0006508">
    <property type="term" value="P:proteolysis"/>
    <property type="evidence" value="ECO:0007669"/>
    <property type="project" value="InterPro"/>
</dbReference>
<evidence type="ECO:0000313" key="6">
    <source>
        <dbReference type="EMBL" id="KAJ9583786.1"/>
    </source>
</evidence>
<feature type="disulfide bond" evidence="2">
    <location>
        <begin position="47"/>
        <end position="65"/>
    </location>
</feature>
<dbReference type="Gene3D" id="2.40.10.10">
    <property type="entry name" value="Trypsin-like serine proteases"/>
    <property type="match status" value="1"/>
</dbReference>
<evidence type="ECO:0000256" key="3">
    <source>
        <dbReference type="PROSITE-ProRule" id="PRU00302"/>
    </source>
</evidence>
<comment type="caution">
    <text evidence="6">The sequence shown here is derived from an EMBL/GenBank/DDBJ whole genome shotgun (WGS) entry which is preliminary data.</text>
</comment>
<keyword evidence="3" id="KW-0768">Sushi</keyword>